<organism evidence="8 9">
    <name type="scientific">Labilibaculum manganireducens</name>
    <dbReference type="NCBI Taxonomy" id="1940525"/>
    <lineage>
        <taxon>Bacteria</taxon>
        <taxon>Pseudomonadati</taxon>
        <taxon>Bacteroidota</taxon>
        <taxon>Bacteroidia</taxon>
        <taxon>Marinilabiliales</taxon>
        <taxon>Marinifilaceae</taxon>
        <taxon>Labilibaculum</taxon>
    </lineage>
</organism>
<dbReference type="GO" id="GO:0009247">
    <property type="term" value="P:glycolipid biosynthetic process"/>
    <property type="evidence" value="ECO:0007669"/>
    <property type="project" value="UniProtKB-ARBA"/>
</dbReference>
<keyword evidence="5 7" id="KW-0472">Membrane</keyword>
<accession>A0A2N3ICZ0</accession>
<comment type="subcellular location">
    <subcellularLocation>
        <location evidence="1">Cell inner membrane</location>
    </subcellularLocation>
</comment>
<evidence type="ECO:0000313" key="9">
    <source>
        <dbReference type="Proteomes" id="UP000233618"/>
    </source>
</evidence>
<dbReference type="GO" id="GO:0005886">
    <property type="term" value="C:plasma membrane"/>
    <property type="evidence" value="ECO:0007669"/>
    <property type="project" value="UniProtKB-SubCell"/>
</dbReference>
<evidence type="ECO:0000256" key="1">
    <source>
        <dbReference type="ARBA" id="ARBA00004533"/>
    </source>
</evidence>
<dbReference type="EMBL" id="MVDE01000005">
    <property type="protein sequence ID" value="PKQ68214.1"/>
    <property type="molecule type" value="Genomic_DNA"/>
</dbReference>
<keyword evidence="4 8" id="KW-0808">Transferase</keyword>
<evidence type="ECO:0000256" key="6">
    <source>
        <dbReference type="ARBA" id="ARBA00023315"/>
    </source>
</evidence>
<evidence type="ECO:0000256" key="2">
    <source>
        <dbReference type="ARBA" id="ARBA00022475"/>
    </source>
</evidence>
<dbReference type="InterPro" id="IPR004960">
    <property type="entry name" value="LipA_acyltrans"/>
</dbReference>
<proteinExistence type="predicted"/>
<dbReference type="AlphaFoldDB" id="A0A2N3ICZ0"/>
<evidence type="ECO:0000256" key="7">
    <source>
        <dbReference type="SAM" id="Phobius"/>
    </source>
</evidence>
<dbReference type="CDD" id="cd07984">
    <property type="entry name" value="LPLAT_LABLAT-like"/>
    <property type="match status" value="1"/>
</dbReference>
<name>A0A2N3ICZ0_9BACT</name>
<protein>
    <submittedName>
        <fullName evidence="8">Lipid A biosynthesis acyltransferase</fullName>
    </submittedName>
</protein>
<keyword evidence="3" id="KW-0997">Cell inner membrane</keyword>
<feature type="transmembrane region" description="Helical" evidence="7">
    <location>
        <begin position="15"/>
        <end position="39"/>
    </location>
</feature>
<dbReference type="PANTHER" id="PTHR30606:SF10">
    <property type="entry name" value="PHOSPHATIDYLINOSITOL MANNOSIDE ACYLTRANSFERASE"/>
    <property type="match status" value="1"/>
</dbReference>
<reference evidence="8 9" key="1">
    <citation type="journal article" date="2017" name="Front. Microbiol.">
        <title>Labilibaculum manganireducens gen. nov., sp. nov. and Labilibaculum filiforme sp. nov., Novel Bacteroidetes Isolated from Subsurface Sediments of the Baltic Sea.</title>
        <authorList>
            <person name="Vandieken V."/>
            <person name="Marshall I.P."/>
            <person name="Niemann H."/>
            <person name="Engelen B."/>
            <person name="Cypionka H."/>
        </authorList>
    </citation>
    <scope>NUCLEOTIDE SEQUENCE [LARGE SCALE GENOMIC DNA]</scope>
    <source>
        <strain evidence="8 9">59.10-2M</strain>
    </source>
</reference>
<gene>
    <name evidence="8" type="ORF">BZG01_05605</name>
</gene>
<dbReference type="Proteomes" id="UP000233618">
    <property type="component" value="Unassembled WGS sequence"/>
</dbReference>
<keyword evidence="7" id="KW-1133">Transmembrane helix</keyword>
<keyword evidence="6 8" id="KW-0012">Acyltransferase</keyword>
<dbReference type="PANTHER" id="PTHR30606">
    <property type="entry name" value="LIPID A BIOSYNTHESIS LAUROYL ACYLTRANSFERASE"/>
    <property type="match status" value="1"/>
</dbReference>
<sequence length="293" mass="35319">MIKLLSYMLYGVVRLISYLPSSILYFFSDILFLFVYHIFRYRRKVVTSNLKNSFPEKSEKEIQAIRKEFYCHFCDTFIETIKLWTISEKEIRKRCKFIAPEILNTYKTSGKSVVIVFGHYGNWEWLTSINLWIEGYYLPIYKPLHNKVFDKMFLQIRKRFGARPLAKNDTLRTMISYRNQNKFTTTIFIGDQTPNKRNLNYWTKFLNQDTPVLLGTERIAKKLDQPVIFVHMKKIKRGHYEVHFIPLFDNPKATAEFEITETHTRVLEDIIKEEPAYWLWSHKRWKHTKQDSQ</sequence>
<dbReference type="PIRSF" id="PIRSF026649">
    <property type="entry name" value="MsbB"/>
    <property type="match status" value="1"/>
</dbReference>
<comment type="caution">
    <text evidence="8">The sequence shown here is derived from an EMBL/GenBank/DDBJ whole genome shotgun (WGS) entry which is preliminary data.</text>
</comment>
<dbReference type="GO" id="GO:0016746">
    <property type="term" value="F:acyltransferase activity"/>
    <property type="evidence" value="ECO:0007669"/>
    <property type="project" value="UniProtKB-KW"/>
</dbReference>
<evidence type="ECO:0000256" key="3">
    <source>
        <dbReference type="ARBA" id="ARBA00022519"/>
    </source>
</evidence>
<keyword evidence="2" id="KW-1003">Cell membrane</keyword>
<keyword evidence="7" id="KW-0812">Transmembrane</keyword>
<dbReference type="Pfam" id="PF03279">
    <property type="entry name" value="Lip_A_acyltrans"/>
    <property type="match status" value="1"/>
</dbReference>
<evidence type="ECO:0000313" key="8">
    <source>
        <dbReference type="EMBL" id="PKQ68214.1"/>
    </source>
</evidence>
<evidence type="ECO:0000256" key="4">
    <source>
        <dbReference type="ARBA" id="ARBA00022679"/>
    </source>
</evidence>
<dbReference type="RefSeq" id="WP_101308847.1">
    <property type="nucleotide sequence ID" value="NZ_MVDE01000005.1"/>
</dbReference>
<evidence type="ECO:0000256" key="5">
    <source>
        <dbReference type="ARBA" id="ARBA00023136"/>
    </source>
</evidence>
<keyword evidence="9" id="KW-1185">Reference proteome</keyword>